<protein>
    <recommendedName>
        <fullName evidence="4">Tyrosine-protein kinase ephrin type A/B receptor-like domain-containing protein</fullName>
    </recommendedName>
</protein>
<feature type="transmembrane region" description="Helical" evidence="3">
    <location>
        <begin position="9"/>
        <end position="29"/>
    </location>
</feature>
<organism evidence="5 6">
    <name type="scientific">Micromonas commoda (strain RCC299 / NOUM17 / CCMP2709)</name>
    <name type="common">Picoplanktonic green alga</name>
    <dbReference type="NCBI Taxonomy" id="296587"/>
    <lineage>
        <taxon>Eukaryota</taxon>
        <taxon>Viridiplantae</taxon>
        <taxon>Chlorophyta</taxon>
        <taxon>Mamiellophyceae</taxon>
        <taxon>Mamiellales</taxon>
        <taxon>Mamiellaceae</taxon>
        <taxon>Micromonas</taxon>
    </lineage>
</organism>
<feature type="repeat" description="TPR" evidence="1">
    <location>
        <begin position="1348"/>
        <end position="1381"/>
    </location>
</feature>
<dbReference type="Pfam" id="PF13414">
    <property type="entry name" value="TPR_11"/>
    <property type="match status" value="1"/>
</dbReference>
<dbReference type="PANTHER" id="PTHR46967:SF2">
    <property type="entry name" value="SUSHI, VON WILLEBRAND FACTOR TYPE A, EGF AND PENTRAXIN DOMAIN-CONTAINING PROTEIN 1-LIKE"/>
    <property type="match status" value="1"/>
</dbReference>
<evidence type="ECO:0000256" key="2">
    <source>
        <dbReference type="SAM" id="MobiDB-lite"/>
    </source>
</evidence>
<dbReference type="STRING" id="296587.C1DYT6"/>
<dbReference type="InterPro" id="IPR009030">
    <property type="entry name" value="Growth_fac_rcpt_cys_sf"/>
</dbReference>
<dbReference type="SUPFAM" id="SSF57184">
    <property type="entry name" value="Growth factor receptor domain"/>
    <property type="match status" value="4"/>
</dbReference>
<dbReference type="CDD" id="cd00185">
    <property type="entry name" value="TNFRSF"/>
    <property type="match status" value="1"/>
</dbReference>
<dbReference type="eggNOG" id="KOG4626">
    <property type="taxonomic scope" value="Eukaryota"/>
</dbReference>
<evidence type="ECO:0000256" key="3">
    <source>
        <dbReference type="SAM" id="Phobius"/>
    </source>
</evidence>
<dbReference type="Pfam" id="PF13432">
    <property type="entry name" value="TPR_16"/>
    <property type="match status" value="1"/>
</dbReference>
<keyword evidence="3" id="KW-1133">Transmembrane helix</keyword>
<accession>C1DYT6</accession>
<evidence type="ECO:0000259" key="4">
    <source>
        <dbReference type="Pfam" id="PF07699"/>
    </source>
</evidence>
<keyword evidence="6" id="KW-1185">Reference proteome</keyword>
<gene>
    <name evidence="5" type="ORF">MICPUN_55832</name>
</gene>
<dbReference type="InterPro" id="IPR019734">
    <property type="entry name" value="TPR_rpt"/>
</dbReference>
<dbReference type="OrthoDB" id="546201at2759"/>
<dbReference type="Gene3D" id="1.25.40.10">
    <property type="entry name" value="Tetratricopeptide repeat domain"/>
    <property type="match status" value="2"/>
</dbReference>
<dbReference type="InParanoid" id="C1DYT6"/>
<dbReference type="RefSeq" id="XP_002500227.1">
    <property type="nucleotide sequence ID" value="XM_002500181.1"/>
</dbReference>
<dbReference type="EMBL" id="CP001323">
    <property type="protein sequence ID" value="ACO61485.1"/>
    <property type="molecule type" value="Genomic_DNA"/>
</dbReference>
<feature type="region of interest" description="Disordered" evidence="2">
    <location>
        <begin position="1397"/>
        <end position="1443"/>
    </location>
</feature>
<dbReference type="Gene3D" id="2.10.50.10">
    <property type="entry name" value="Tumor Necrosis Factor Receptor, subunit A, domain 2"/>
    <property type="match status" value="3"/>
</dbReference>
<feature type="region of interest" description="Disordered" evidence="2">
    <location>
        <begin position="2198"/>
        <end position="2274"/>
    </location>
</feature>
<proteinExistence type="predicted"/>
<dbReference type="InterPro" id="IPR011641">
    <property type="entry name" value="Tyr-kin_ephrin_A/B_rcpt-like"/>
</dbReference>
<dbReference type="GeneID" id="8240937"/>
<evidence type="ECO:0000256" key="1">
    <source>
        <dbReference type="PROSITE-ProRule" id="PRU00339"/>
    </source>
</evidence>
<feature type="compositionally biased region" description="Basic and acidic residues" evidence="2">
    <location>
        <begin position="2223"/>
        <end position="2248"/>
    </location>
</feature>
<feature type="region of interest" description="Disordered" evidence="2">
    <location>
        <begin position="1724"/>
        <end position="1772"/>
    </location>
</feature>
<dbReference type="InterPro" id="IPR011990">
    <property type="entry name" value="TPR-like_helical_dom_sf"/>
</dbReference>
<name>C1DYT6_MICCC</name>
<feature type="compositionally biased region" description="Low complexity" evidence="2">
    <location>
        <begin position="1758"/>
        <end position="1768"/>
    </location>
</feature>
<dbReference type="PROSITE" id="PS50005">
    <property type="entry name" value="TPR"/>
    <property type="match status" value="3"/>
</dbReference>
<sequence>MGARRNARIFLGGCEAIAFALVFIATFLMCHLAGVVSSAELGSDGHGAAIEAVRDDGTPRRPSFATGRALQHLQLDTTCAPGTAVTHEEGAGTCVNCPAGHYTSGRKPVCRLLDLNNWQCSSYFNPTTFQTKYGFSDVVGVECDFGTAKTAYTLFEKSTATCSFADVAFSDCTGSAAIDNLDAVTFRLSCDIDAGDIVFQTCRDNLVGAGSRVACTWEGGLENCTACPPGTFCEGTNTIDPPPCPHGHACDGASKTACVAGTYSTGGLATCLNCPNGSTCPNQGWGEPSKCPAKYYSGAGATQCEECWAGHACPTEATEWPMQCPKGYYALPLSDQCSSCAPGNSSHAGSSECYVCPAGTSCPTQATPDPNICAAGYKSLAGATTCTPCGLGQYQPAAQSSSCLECPAGVRCPQQAISSVQNLGCPMGTYSRYDLKSTAFDLPYDHEDVARFPSLAATGDTVCRQCPNGYTCPDPATAPVLCPAGTTRIGTNYSHCSQCPAGYSCATPNVPPAECADGYYAIGSQAECTACSPGFQCPMKDVALQMRCSSGTFSAAGAANCTACPAGRACPEQDGSGIYDCAPGTFALAGQVQCTPCPPGFQCPDVTNPASMALCPKGTYSTGSKAKCDDCAKGSYNPLNGSTTANACVACGKGYYSNFTAAVSKTTCSPCPADTYCPLASNDLPTACPAGLSTFGRLARTSADDCTMPPPPPPPPNPPPLPSSPPPPPLPPALAATMDVPPLTIRVDGTVATFNSTLFKIGVASAVGNGATADEVMIKSLRSGSVLVDFYVATPAMFPVALGGGWDVAEVERQIASIDAAIAGGALSVGATVLSSAVESSCPAGTFVSKTVAGGSKVCQLCPTGHYSGTVNSASCTACAVGYAAGSRGMDTCDICVAGTYAALEATPVCAKCLAGTYQPAAGAGGCFPCADFFFSAKDGATACAACPANHLSGPTAWAFETPRMRSDGRLSDLVGGAVNRSGCIENVTTWMFIPDPPVVFQRVLTMQDAYIVAATFIVTFVFLYRVGATHWKNQQLLLKYAGGDTFYETMLPEDEDADRRGMDPRMEKHDVLQISEAIKVGNLEDAEMVIERILERDPDQPETLHAQAVVHLIYREMDKAKPLVERAIKRNAKPQFMVTLGLVNARSPWETEEQRLDNLRRATQDFELATRKDPTLAVAHMNLGVVRMALNDLELAKVSLKVALDKEPEYYKALYNIALVHARMGKRSEAKRYLKESIKVKHRALDAQFNLGMLFLREGDVDEAEQCFMKCLVINTRHSPSLCKMGNVQMLRGKPKRAVEKYLLALESDPDNVEAISNIGVVEWAKRHAVEAEQHFLLALKFKPDYYPALFNIGLLCMEQGRVQEAANWYRKAVARKPSSAEALFQFGTALHKLGELQGETPRREEKSAQQIAIEEEEKKRAEDEREAKKAAEHAEELGNLTKEDYRAHDLPNEPVHHPSPPWETVDRVAEVETEETQKQSMKAMAIAAMTAEKLKGVGSSYAAYLSMRAAHGADVGESGDDTASEASPGPSSRGLSRAASQERHLAKAIEDKDAALSSKAAQALAGIATPASRVIGPAPGAKRAKSPSNTSSKAGMTLFRKSAMLVRNVARMDVKVREARAVTLELLIEMSGDEFKGGNTQEYFISEMATELDIHQERVRIAGFDHKSSAVTLTIDDKPGDTPLDMVVSTLQMKLDSDTLLVDPSFGNLILTKVDWPEGWGEGKDKNSGVAGTDARAPRAGWETPRSRRGSIASISEGGSDTTEGGEAFRGLSAGAPRRLVLISSRMYFADVLMECVEAGVEAVYFDWRFSSLEKIAAECKDRCGGDLATLRSIGIMTHHKPGAIGLVKGLRTTRRNLVKPELRQFWASMAQLLTADGRVDVLSYDAGTCAPTQRLLEELGDLIRVPVNTVDAAAVSLGGDRGVNAAVLEDEDAFEAGSLYFSRGRFAAWAATAPDRFTAGAAKYRGRAAARLGAGSRADGTVPTEVTVKNAAGLTVAQAVGVTFEAGDGTATDVFHDSDDESIAVFDADPAVVAARRAQKVAEVRRREETKRQLALVQNPANLLRAVTAPGASRTDGGVGSAAAKRAGRPDAVPFIPVEKLVFARESAQGYDARLDKYAAERARRAKEASESGLTQAETAARDAVEDARQRREALLDDLSLVPRLGLASLSARGALADIDDNAGVDWTPPVNARDAARRARGVHATDAGQGGPSHSRPPTLDREGDAAKEETEVMARAARWREDGAENDAPPEADAVSHLAPGDPRAVPSKPMWALDENINKLRRFESTGLGNW</sequence>
<keyword evidence="3" id="KW-0472">Membrane</keyword>
<dbReference type="Proteomes" id="UP000002009">
    <property type="component" value="Chromosome 2"/>
</dbReference>
<feature type="region of interest" description="Disordered" evidence="2">
    <location>
        <begin position="1515"/>
        <end position="1547"/>
    </location>
</feature>
<keyword evidence="3" id="KW-0812">Transmembrane</keyword>
<feature type="repeat" description="TPR" evidence="1">
    <location>
        <begin position="1246"/>
        <end position="1279"/>
    </location>
</feature>
<dbReference type="SMART" id="SM00028">
    <property type="entry name" value="TPR"/>
    <property type="match status" value="7"/>
</dbReference>
<reference evidence="5 6" key="1">
    <citation type="journal article" date="2009" name="Science">
        <title>Green evolution and dynamic adaptations revealed by genomes of the marine picoeukaryotes Micromonas.</title>
        <authorList>
            <person name="Worden A.Z."/>
            <person name="Lee J.H."/>
            <person name="Mock T."/>
            <person name="Rouze P."/>
            <person name="Simmons M.P."/>
            <person name="Aerts A.L."/>
            <person name="Allen A.E."/>
            <person name="Cuvelier M.L."/>
            <person name="Derelle E."/>
            <person name="Everett M.V."/>
            <person name="Foulon E."/>
            <person name="Grimwood J."/>
            <person name="Gundlach H."/>
            <person name="Henrissat B."/>
            <person name="Napoli C."/>
            <person name="McDonald S.M."/>
            <person name="Parker M.S."/>
            <person name="Rombauts S."/>
            <person name="Salamov A."/>
            <person name="Von Dassow P."/>
            <person name="Badger J.H."/>
            <person name="Coutinho P.M."/>
            <person name="Demir E."/>
            <person name="Dubchak I."/>
            <person name="Gentemann C."/>
            <person name="Eikrem W."/>
            <person name="Gready J.E."/>
            <person name="John U."/>
            <person name="Lanier W."/>
            <person name="Lindquist E.A."/>
            <person name="Lucas S."/>
            <person name="Mayer K.F."/>
            <person name="Moreau H."/>
            <person name="Not F."/>
            <person name="Otillar R."/>
            <person name="Panaud O."/>
            <person name="Pangilinan J."/>
            <person name="Paulsen I."/>
            <person name="Piegu B."/>
            <person name="Poliakov A."/>
            <person name="Robbens S."/>
            <person name="Schmutz J."/>
            <person name="Toulza E."/>
            <person name="Wyss T."/>
            <person name="Zelensky A."/>
            <person name="Zhou K."/>
            <person name="Armbrust E.V."/>
            <person name="Bhattacharya D."/>
            <person name="Goodenough U.W."/>
            <person name="Van de Peer Y."/>
            <person name="Grigoriev I.V."/>
        </authorList>
    </citation>
    <scope>NUCLEOTIDE SEQUENCE [LARGE SCALE GENOMIC DNA]</scope>
    <source>
        <strain evidence="6">RCC299 / NOUM17</strain>
    </source>
</reference>
<feature type="region of interest" description="Disordered" evidence="2">
    <location>
        <begin position="701"/>
        <end position="735"/>
    </location>
</feature>
<feature type="repeat" description="TPR" evidence="1">
    <location>
        <begin position="1280"/>
        <end position="1313"/>
    </location>
</feature>
<dbReference type="SMART" id="SM01411">
    <property type="entry name" value="Ephrin_rec_like"/>
    <property type="match status" value="11"/>
</dbReference>
<feature type="compositionally biased region" description="Basic and acidic residues" evidence="2">
    <location>
        <begin position="1418"/>
        <end position="1443"/>
    </location>
</feature>
<evidence type="ECO:0000313" key="6">
    <source>
        <dbReference type="Proteomes" id="UP000002009"/>
    </source>
</evidence>
<feature type="compositionally biased region" description="Pro residues" evidence="2">
    <location>
        <begin position="708"/>
        <end position="732"/>
    </location>
</feature>
<dbReference type="KEGG" id="mis:MICPUN_55832"/>
<dbReference type="SUPFAM" id="SSF48452">
    <property type="entry name" value="TPR-like"/>
    <property type="match status" value="1"/>
</dbReference>
<evidence type="ECO:0000313" key="5">
    <source>
        <dbReference type="EMBL" id="ACO61485.1"/>
    </source>
</evidence>
<keyword evidence="1" id="KW-0802">TPR repeat</keyword>
<dbReference type="Pfam" id="PF07699">
    <property type="entry name" value="Ephrin_rec_like"/>
    <property type="match status" value="1"/>
</dbReference>
<dbReference type="PANTHER" id="PTHR46967">
    <property type="entry name" value="INSULIN-LIKE GROWTH FACTOR BINDING PROTEIN,N-TERMINAL"/>
    <property type="match status" value="1"/>
</dbReference>
<feature type="domain" description="Tyrosine-protein kinase ephrin type A/B receptor-like" evidence="4">
    <location>
        <begin position="376"/>
        <end position="414"/>
    </location>
</feature>